<accession>A0ABP9X620</accession>
<dbReference type="EMBL" id="BAABRU010000024">
    <property type="protein sequence ID" value="GAA5530809.1"/>
    <property type="molecule type" value="Genomic_DNA"/>
</dbReference>
<evidence type="ECO:0008006" key="3">
    <source>
        <dbReference type="Google" id="ProtNLM"/>
    </source>
</evidence>
<evidence type="ECO:0000313" key="2">
    <source>
        <dbReference type="Proteomes" id="UP001428290"/>
    </source>
</evidence>
<organism evidence="1 2">
    <name type="scientific">Herpetosiphon gulosus</name>
    <dbReference type="NCBI Taxonomy" id="1973496"/>
    <lineage>
        <taxon>Bacteria</taxon>
        <taxon>Bacillati</taxon>
        <taxon>Chloroflexota</taxon>
        <taxon>Chloroflexia</taxon>
        <taxon>Herpetosiphonales</taxon>
        <taxon>Herpetosiphonaceae</taxon>
        <taxon>Herpetosiphon</taxon>
    </lineage>
</organism>
<dbReference type="RefSeq" id="WP_345724405.1">
    <property type="nucleotide sequence ID" value="NZ_BAABRU010000024.1"/>
</dbReference>
<keyword evidence="2" id="KW-1185">Reference proteome</keyword>
<dbReference type="Proteomes" id="UP001428290">
    <property type="component" value="Unassembled WGS sequence"/>
</dbReference>
<gene>
    <name evidence="1" type="ORF">Hgul01_04632</name>
</gene>
<protein>
    <recommendedName>
        <fullName evidence="3">Helix-turn-helix domain-containing protein</fullName>
    </recommendedName>
</protein>
<comment type="caution">
    <text evidence="1">The sequence shown here is derived from an EMBL/GenBank/DDBJ whole genome shotgun (WGS) entry which is preliminary data.</text>
</comment>
<sequence>MTDDHAQSSPNEYITLSEAAAMSGVSYYALYKAIRRERLKATMFEPDHVPAEVWNRLAAHAQANVAKQEGIWVTTKADLEIYLQSRRPGHRSDLL</sequence>
<name>A0ABP9X620_9CHLR</name>
<proteinExistence type="predicted"/>
<evidence type="ECO:0000313" key="1">
    <source>
        <dbReference type="EMBL" id="GAA5530809.1"/>
    </source>
</evidence>
<reference evidence="1 2" key="1">
    <citation type="submission" date="2024-02" db="EMBL/GenBank/DDBJ databases">
        <title>Herpetosiphon gulosus NBRC 112829.</title>
        <authorList>
            <person name="Ichikawa N."/>
            <person name="Katano-Makiyama Y."/>
            <person name="Hidaka K."/>
        </authorList>
    </citation>
    <scope>NUCLEOTIDE SEQUENCE [LARGE SCALE GENOMIC DNA]</scope>
    <source>
        <strain evidence="1 2">NBRC 112829</strain>
    </source>
</reference>